<feature type="domain" description="Sulfatase-modifying factor enzyme-like" evidence="1">
    <location>
        <begin position="312"/>
        <end position="381"/>
    </location>
</feature>
<organism evidence="2 3">
    <name type="scientific">endosymbiont of Galathealinum brachiosum</name>
    <dbReference type="NCBI Taxonomy" id="2200906"/>
    <lineage>
        <taxon>Bacteria</taxon>
        <taxon>Pseudomonadati</taxon>
        <taxon>Pseudomonadota</taxon>
        <taxon>Gammaproteobacteria</taxon>
        <taxon>sulfur-oxidizing symbionts</taxon>
    </lineage>
</organism>
<dbReference type="Gene3D" id="1.20.120.450">
    <property type="entry name" value="dinb family like domain"/>
    <property type="match status" value="1"/>
</dbReference>
<dbReference type="SUPFAM" id="SSF56436">
    <property type="entry name" value="C-type lectin-like"/>
    <property type="match status" value="1"/>
</dbReference>
<keyword evidence="3" id="KW-1185">Reference proteome</keyword>
<name>A0A370D9J5_9GAMM</name>
<dbReference type="AlphaFoldDB" id="A0A370D9J5"/>
<evidence type="ECO:0000313" key="3">
    <source>
        <dbReference type="Proteomes" id="UP000254266"/>
    </source>
</evidence>
<dbReference type="InterPro" id="IPR005532">
    <property type="entry name" value="SUMF_dom"/>
</dbReference>
<protein>
    <submittedName>
        <fullName evidence="2">Ergothioneine biosynthesis protein EgtB</fullName>
    </submittedName>
</protein>
<evidence type="ECO:0000259" key="1">
    <source>
        <dbReference type="Pfam" id="PF03781"/>
    </source>
</evidence>
<dbReference type="PANTHER" id="PTHR23150">
    <property type="entry name" value="SULFATASE MODIFYING FACTOR 1, 2"/>
    <property type="match status" value="1"/>
</dbReference>
<evidence type="ECO:0000313" key="2">
    <source>
        <dbReference type="EMBL" id="RDH81563.1"/>
    </source>
</evidence>
<dbReference type="InterPro" id="IPR034660">
    <property type="entry name" value="DinB/YfiT-like"/>
</dbReference>
<proteinExistence type="predicted"/>
<dbReference type="EMBL" id="QFXC01000013">
    <property type="protein sequence ID" value="RDH81563.1"/>
    <property type="molecule type" value="Genomic_DNA"/>
</dbReference>
<reference evidence="2 3" key="1">
    <citation type="journal article" date="2018" name="ISME J.">
        <title>Endosymbiont genomes yield clues of tubeworm success.</title>
        <authorList>
            <person name="Li Y."/>
            <person name="Liles M.R."/>
            <person name="Halanych K.M."/>
        </authorList>
    </citation>
    <scope>NUCLEOTIDE SEQUENCE [LARGE SCALE GENOMIC DNA]</scope>
    <source>
        <strain evidence="2">A1464</strain>
    </source>
</reference>
<sequence>MIRLRAIQNKTRKLFEGMNDIQYRLQYHHDLSPAGWYLSHGIFIENYWLHEVIQGDNQFTEDKSLFLARNCPVPQRGPRLPELKATVETILEQQDNNDLLLMEKAPPLSDHPLFKDEYIENFIIQHYARHYESICMVLNQIALKKHYKDKKDHPYTPQVPLKSLALIKNITQIKKGTYPVGGELPFSYDNELPAHEIQLDDFFIANTPVTNAQYLLFIENRGYSSKEFWSESGWQWREKNNIQHPEHWSRDNNEQWYGINNLGPFDLNANDSVYGISHFEASAFARWAGARLPHEHEWETAARLELIKNTTNVWEWCENTLYPYDGFKDFPYEESSLECFDNKHYVLKGASVFTRHEIKRASFRNHYLAHQRHIFAGLRLVFD</sequence>
<dbReference type="SUPFAM" id="SSF109854">
    <property type="entry name" value="DinB/YfiT-like putative metalloenzymes"/>
    <property type="match status" value="1"/>
</dbReference>
<feature type="domain" description="Sulfatase-modifying factor enzyme-like" evidence="1">
    <location>
        <begin position="172"/>
        <end position="304"/>
    </location>
</feature>
<dbReference type="Gene3D" id="3.90.1580.10">
    <property type="entry name" value="paralog of FGE (formylglycine-generating enzyme)"/>
    <property type="match status" value="2"/>
</dbReference>
<dbReference type="Pfam" id="PF03781">
    <property type="entry name" value="FGE-sulfatase"/>
    <property type="match status" value="2"/>
</dbReference>
<accession>A0A370D9J5</accession>
<dbReference type="InterPro" id="IPR016187">
    <property type="entry name" value="CTDL_fold"/>
</dbReference>
<gene>
    <name evidence="2" type="ORF">DIZ80_15925</name>
</gene>
<dbReference type="Proteomes" id="UP000254266">
    <property type="component" value="Unassembled WGS sequence"/>
</dbReference>
<dbReference type="InterPro" id="IPR051043">
    <property type="entry name" value="Sulfatase_Mod_Factor_Kinase"/>
</dbReference>
<dbReference type="PANTHER" id="PTHR23150:SF36">
    <property type="entry name" value="HERCYNINE OXYGENASE"/>
    <property type="match status" value="1"/>
</dbReference>
<comment type="caution">
    <text evidence="2">The sequence shown here is derived from an EMBL/GenBank/DDBJ whole genome shotgun (WGS) entry which is preliminary data.</text>
</comment>
<dbReference type="InterPro" id="IPR042095">
    <property type="entry name" value="SUMF_sf"/>
</dbReference>